<evidence type="ECO:0000313" key="3">
    <source>
        <dbReference type="Proteomes" id="UP001327986"/>
    </source>
</evidence>
<protein>
    <submittedName>
        <fullName evidence="2">Uncharacterized protein</fullName>
    </submittedName>
</protein>
<name>A0AB38Z9Y2_9CHLR</name>
<sequence length="91" mass="10257">MVTETKGIYEYSLATDAMTLGQLGKELDLCSQELGGCEHCSQEAICLALWLHLAETVKDDCALTARQYTKYSLRFRSIKARRQILMAFFSA</sequence>
<gene>
    <name evidence="2" type="ORF">VLL09_00415</name>
    <name evidence="1" type="ORF">VLL09_04510</name>
</gene>
<dbReference type="Proteomes" id="UP001327986">
    <property type="component" value="Chromosome"/>
</dbReference>
<evidence type="ECO:0000313" key="1">
    <source>
        <dbReference type="EMBL" id="WRO06657.1"/>
    </source>
</evidence>
<accession>A0AB38Z9Y2</accession>
<organism evidence="2 3">
    <name type="scientific">Dehalococcoides mccartyi</name>
    <dbReference type="NCBI Taxonomy" id="61435"/>
    <lineage>
        <taxon>Bacteria</taxon>
        <taxon>Bacillati</taxon>
        <taxon>Chloroflexota</taxon>
        <taxon>Dehalococcoidia</taxon>
        <taxon>Dehalococcoidales</taxon>
        <taxon>Dehalococcoidaceae</taxon>
        <taxon>Dehalococcoides</taxon>
    </lineage>
</organism>
<evidence type="ECO:0000313" key="2">
    <source>
        <dbReference type="EMBL" id="WRO07397.1"/>
    </source>
</evidence>
<dbReference type="RefSeq" id="WP_034375958.1">
    <property type="nucleotide sequence ID" value="NZ_CP141531.1"/>
</dbReference>
<reference evidence="2" key="1">
    <citation type="submission" date="2023-12" db="EMBL/GenBank/DDBJ databases">
        <title>Isolation of organohalide respiring bacteria Dehalococcoides mccartyi strain GPTCE1 in groundwater collected near a chemical plant in Suzhou, China.</title>
        <authorList>
            <person name="Liu G."/>
        </authorList>
    </citation>
    <scope>NUCLEOTIDE SEQUENCE</scope>
    <source>
        <strain evidence="2">GPTCE1</strain>
    </source>
</reference>
<proteinExistence type="predicted"/>
<dbReference type="EMBL" id="CP141531">
    <property type="protein sequence ID" value="WRO07397.1"/>
    <property type="molecule type" value="Genomic_DNA"/>
</dbReference>
<dbReference type="EMBL" id="CP141531">
    <property type="protein sequence ID" value="WRO06657.1"/>
    <property type="molecule type" value="Genomic_DNA"/>
</dbReference>
<dbReference type="AlphaFoldDB" id="A0AB38Z9Y2"/>